<protein>
    <submittedName>
        <fullName evidence="2">Uncharacterized protein</fullName>
    </submittedName>
</protein>
<evidence type="ECO:0000313" key="3">
    <source>
        <dbReference type="Proteomes" id="UP001501637"/>
    </source>
</evidence>
<dbReference type="EMBL" id="BAAAUG010000069">
    <property type="protein sequence ID" value="GAA3112537.1"/>
    <property type="molecule type" value="Genomic_DNA"/>
</dbReference>
<organism evidence="2 3">
    <name type="scientific">Streptomyces rectiviolaceus</name>
    <dbReference type="NCBI Taxonomy" id="332591"/>
    <lineage>
        <taxon>Bacteria</taxon>
        <taxon>Bacillati</taxon>
        <taxon>Actinomycetota</taxon>
        <taxon>Actinomycetes</taxon>
        <taxon>Kitasatosporales</taxon>
        <taxon>Streptomycetaceae</taxon>
        <taxon>Streptomyces</taxon>
    </lineage>
</organism>
<comment type="caution">
    <text evidence="2">The sequence shown here is derived from an EMBL/GenBank/DDBJ whole genome shotgun (WGS) entry which is preliminary data.</text>
</comment>
<feature type="compositionally biased region" description="Basic and acidic residues" evidence="1">
    <location>
        <begin position="128"/>
        <end position="137"/>
    </location>
</feature>
<keyword evidence="3" id="KW-1185">Reference proteome</keyword>
<name>A0ABP6MIW7_9ACTN</name>
<sequence>MQAETLAGLMGLAGAVVGAAVSTGAVTWQQRKTAHEAERVHLAGLQLRRDAAIRLVQMTRGGSRAAAARYLGITLGALQSATVTIRAWQKMPGNADAYQDALQHIVEIAAATEAPSSTKLTAPDEVTVEPRTRRCGDRLPPATEPGPGSTLGTPSAPSEE</sequence>
<dbReference type="RefSeq" id="WP_344522218.1">
    <property type="nucleotide sequence ID" value="NZ_BAAAUG010000069.1"/>
</dbReference>
<proteinExistence type="predicted"/>
<feature type="region of interest" description="Disordered" evidence="1">
    <location>
        <begin position="116"/>
        <end position="160"/>
    </location>
</feature>
<accession>A0ABP6MIW7</accession>
<reference evidence="3" key="1">
    <citation type="journal article" date="2019" name="Int. J. Syst. Evol. Microbiol.">
        <title>The Global Catalogue of Microorganisms (GCM) 10K type strain sequencing project: providing services to taxonomists for standard genome sequencing and annotation.</title>
        <authorList>
            <consortium name="The Broad Institute Genomics Platform"/>
            <consortium name="The Broad Institute Genome Sequencing Center for Infectious Disease"/>
            <person name="Wu L."/>
            <person name="Ma J."/>
        </authorList>
    </citation>
    <scope>NUCLEOTIDE SEQUENCE [LARGE SCALE GENOMIC DNA]</scope>
    <source>
        <strain evidence="3">JCM 9092</strain>
    </source>
</reference>
<gene>
    <name evidence="2" type="ORF">GCM10010449_38430</name>
</gene>
<feature type="compositionally biased region" description="Polar residues" evidence="1">
    <location>
        <begin position="150"/>
        <end position="160"/>
    </location>
</feature>
<evidence type="ECO:0000313" key="2">
    <source>
        <dbReference type="EMBL" id="GAA3112537.1"/>
    </source>
</evidence>
<evidence type="ECO:0000256" key="1">
    <source>
        <dbReference type="SAM" id="MobiDB-lite"/>
    </source>
</evidence>
<dbReference type="Proteomes" id="UP001501637">
    <property type="component" value="Unassembled WGS sequence"/>
</dbReference>